<evidence type="ECO:0000313" key="2">
    <source>
        <dbReference type="Proteomes" id="UP001221217"/>
    </source>
</evidence>
<protein>
    <submittedName>
        <fullName evidence="1">Uncharacterized protein</fullName>
    </submittedName>
</protein>
<reference evidence="1 2" key="1">
    <citation type="submission" date="2022-12" db="EMBL/GenBank/DDBJ databases">
        <title>Metagenome assembled genome from gulf of manar.</title>
        <authorList>
            <person name="Kohli P."/>
            <person name="Pk S."/>
            <person name="Venkata Ramana C."/>
            <person name="Sasikala C."/>
        </authorList>
    </citation>
    <scope>NUCLEOTIDE SEQUENCE [LARGE SCALE GENOMIC DNA]</scope>
    <source>
        <strain evidence="1">JB008</strain>
    </source>
</reference>
<dbReference type="Proteomes" id="UP001221217">
    <property type="component" value="Unassembled WGS sequence"/>
</dbReference>
<gene>
    <name evidence="1" type="ORF">PQJ61_07885</name>
</gene>
<accession>A0AAJ1MMH0</accession>
<organism evidence="1 2">
    <name type="scientific">Candidatus Thalassospirochaeta sargassi</name>
    <dbReference type="NCBI Taxonomy" id="3119039"/>
    <lineage>
        <taxon>Bacteria</taxon>
        <taxon>Pseudomonadati</taxon>
        <taxon>Spirochaetota</taxon>
        <taxon>Spirochaetia</taxon>
        <taxon>Spirochaetales</taxon>
        <taxon>Spirochaetaceae</taxon>
        <taxon>Candidatus Thalassospirochaeta</taxon>
    </lineage>
</organism>
<dbReference type="AlphaFoldDB" id="A0AAJ1MMH0"/>
<name>A0AAJ1MMH0_9SPIO</name>
<evidence type="ECO:0000313" key="1">
    <source>
        <dbReference type="EMBL" id="MDC7226670.1"/>
    </source>
</evidence>
<sequence>MNYEMKKDIHASIRLGEDLYNPLQQEAERKYEGNMSLLIRMILKEHISKSEANKAEV</sequence>
<comment type="caution">
    <text evidence="1">The sequence shown here is derived from an EMBL/GenBank/DDBJ whole genome shotgun (WGS) entry which is preliminary data.</text>
</comment>
<proteinExistence type="predicted"/>
<dbReference type="EMBL" id="JAQQAL010000016">
    <property type="protein sequence ID" value="MDC7226670.1"/>
    <property type="molecule type" value="Genomic_DNA"/>
</dbReference>